<feature type="region of interest" description="Disordered" evidence="15">
    <location>
        <begin position="45"/>
        <end position="74"/>
    </location>
</feature>
<evidence type="ECO:0000256" key="15">
    <source>
        <dbReference type="SAM" id="MobiDB-lite"/>
    </source>
</evidence>
<dbReference type="GO" id="GO:0015288">
    <property type="term" value="F:porin activity"/>
    <property type="evidence" value="ECO:0007669"/>
    <property type="project" value="UniProtKB-KW"/>
</dbReference>
<dbReference type="Pfam" id="PF10531">
    <property type="entry name" value="SLBB"/>
    <property type="match status" value="5"/>
</dbReference>
<feature type="domain" description="Soluble ligand binding" evidence="17">
    <location>
        <begin position="294"/>
        <end position="342"/>
    </location>
</feature>
<evidence type="ECO:0000259" key="16">
    <source>
        <dbReference type="Pfam" id="PF02563"/>
    </source>
</evidence>
<feature type="domain" description="Polysaccharide export protein N-terminal" evidence="16">
    <location>
        <begin position="125"/>
        <end position="189"/>
    </location>
</feature>
<comment type="subcellular location">
    <subcellularLocation>
        <location evidence="1">Cell outer membrane</location>
        <topology evidence="1">Multi-pass membrane protein</topology>
    </subcellularLocation>
</comment>
<evidence type="ECO:0000313" key="20">
    <source>
        <dbReference type="Proteomes" id="UP000698924"/>
    </source>
</evidence>
<proteinExistence type="inferred from homology"/>
<reference evidence="19 20" key="1">
    <citation type="journal article" date="2021" name="Sci. Rep.">
        <title>The distribution of antibiotic resistance genes in chicken gut microbiota commensals.</title>
        <authorList>
            <person name="Juricova H."/>
            <person name="Matiasovicova J."/>
            <person name="Kubasova T."/>
            <person name="Cejkova D."/>
            <person name="Rychlik I."/>
        </authorList>
    </citation>
    <scope>NUCLEOTIDE SEQUENCE [LARGE SCALE GENOMIC DNA]</scope>
    <source>
        <strain evidence="19 20">An421</strain>
    </source>
</reference>
<dbReference type="PANTHER" id="PTHR33619:SF3">
    <property type="entry name" value="POLYSACCHARIDE EXPORT PROTEIN GFCE-RELATED"/>
    <property type="match status" value="1"/>
</dbReference>
<evidence type="ECO:0000256" key="6">
    <source>
        <dbReference type="ARBA" id="ARBA00022692"/>
    </source>
</evidence>
<keyword evidence="9" id="KW-0406">Ion transport</keyword>
<name>A0AA40ZRB4_9BACT</name>
<dbReference type="GO" id="GO:0006811">
    <property type="term" value="P:monoatomic ion transport"/>
    <property type="evidence" value="ECO:0007669"/>
    <property type="project" value="UniProtKB-KW"/>
</dbReference>
<evidence type="ECO:0000256" key="5">
    <source>
        <dbReference type="ARBA" id="ARBA00022597"/>
    </source>
</evidence>
<evidence type="ECO:0000256" key="9">
    <source>
        <dbReference type="ARBA" id="ARBA00023065"/>
    </source>
</evidence>
<keyword evidence="13" id="KW-0998">Cell outer membrane</keyword>
<dbReference type="GO" id="GO:0009279">
    <property type="term" value="C:cell outer membrane"/>
    <property type="evidence" value="ECO:0007669"/>
    <property type="project" value="UniProtKB-SubCell"/>
</dbReference>
<dbReference type="Gene3D" id="3.30.1950.10">
    <property type="entry name" value="wza like domain"/>
    <property type="match status" value="1"/>
</dbReference>
<dbReference type="Pfam" id="PF22461">
    <property type="entry name" value="SLBB_2"/>
    <property type="match status" value="1"/>
</dbReference>
<evidence type="ECO:0000256" key="14">
    <source>
        <dbReference type="ARBA" id="ARBA00023288"/>
    </source>
</evidence>
<dbReference type="GO" id="GO:0046930">
    <property type="term" value="C:pore complex"/>
    <property type="evidence" value="ECO:0007669"/>
    <property type="project" value="UniProtKB-KW"/>
</dbReference>
<keyword evidence="4" id="KW-1134">Transmembrane beta strand</keyword>
<feature type="domain" description="Soluble ligand binding" evidence="17">
    <location>
        <begin position="684"/>
        <end position="733"/>
    </location>
</feature>
<sequence length="787" mass="86252">MSDEQVVKYVKEAYASGKGEQEIGSELLSRGVTRAQMERIKQRYEASKGSTEQMVTGDANMERRTRSSLPSSFDDPNAGFMNGFSVLLEDSVAPKDTVPPTMTIFGHNVFSNRALTFEPNENMATPANYRLGPGDEVIIDVWGANETTIRQEITPEGNIMVSQIGPIYLSGMTIEDASRKIRQMLSSKYAGISGDESQISVTLGQIRSIQVNVMGEVAVPGTYRLSSFSTVFHALYRAGGISEIGSLRNISLIRGGKKIDEIDVYNYILQGKTSDDTRLQEGDVIIVPPYDMLVDIRGNVKRPMFYEMKKDESLAALLNYAGGFAGDAYSKEVRLIRRTGSEKQIYSITEKQYASWHLADGDSVTVGAILDRYANRVEIRGAVYRPGMYELGGGLTTVKELIKRAEGLTGDAFTGRAILTREREDLTHEVLAVDLAGLLNGTTPDIPLRREDVLVIPSIHELQAQGAFTINGEVTRPGVYPYAENTTLEDLIVQAGGLLDGASTVRVDISRRLKDPKSLEATTRLSETFTFSLKDGFVVDGTPGFVLYPYDMVEVRRSPGYQEQRRVNIGGEVVFAGGYTLQQKNERLSDLVKRAGGLTPSAYVRGGRLIRQMNEEEIAQRDAAIAMARMSAGSDSVSLAKLNVSDTYVVGIELDKALAHPGSNYDIVLREGDRLYIPGQISTVKISGEVQFPNTVAYIAGKGVSHYIDQAGGYSRLAKKTRAYIVYMNGTVSRVKRLRNAKIEPGCQIIVPSKKERRPISLAEVLSIGTSAASLGTMAATLYNIFK</sequence>
<dbReference type="Pfam" id="PF02563">
    <property type="entry name" value="Poly_export"/>
    <property type="match status" value="1"/>
</dbReference>
<keyword evidence="20" id="KW-1185">Reference proteome</keyword>
<evidence type="ECO:0000256" key="2">
    <source>
        <dbReference type="ARBA" id="ARBA00009450"/>
    </source>
</evidence>
<evidence type="ECO:0000259" key="17">
    <source>
        <dbReference type="Pfam" id="PF10531"/>
    </source>
</evidence>
<keyword evidence="3" id="KW-0813">Transport</keyword>
<dbReference type="RefSeq" id="WP_204970933.1">
    <property type="nucleotide sequence ID" value="NZ_JAAZTS010000002.1"/>
</dbReference>
<dbReference type="Proteomes" id="UP000698924">
    <property type="component" value="Unassembled WGS sequence"/>
</dbReference>
<evidence type="ECO:0000313" key="19">
    <source>
        <dbReference type="EMBL" id="MBM6856420.1"/>
    </source>
</evidence>
<evidence type="ECO:0000256" key="3">
    <source>
        <dbReference type="ARBA" id="ARBA00022448"/>
    </source>
</evidence>
<feature type="domain" description="Soluble ligand binding" evidence="17">
    <location>
        <begin position="567"/>
        <end position="611"/>
    </location>
</feature>
<evidence type="ECO:0000256" key="1">
    <source>
        <dbReference type="ARBA" id="ARBA00004571"/>
    </source>
</evidence>
<gene>
    <name evidence="19" type="ORF">H6D15_02165</name>
</gene>
<feature type="domain" description="Soluble ligand binding" evidence="17">
    <location>
        <begin position="468"/>
        <end position="514"/>
    </location>
</feature>
<keyword evidence="10" id="KW-0626">Porin</keyword>
<dbReference type="InterPro" id="IPR049712">
    <property type="entry name" value="Poly_export"/>
</dbReference>
<evidence type="ECO:0000256" key="7">
    <source>
        <dbReference type="ARBA" id="ARBA00022729"/>
    </source>
</evidence>
<feature type="domain" description="SLBB" evidence="18">
    <location>
        <begin position="210"/>
        <end position="287"/>
    </location>
</feature>
<keyword evidence="6" id="KW-0812">Transmembrane</keyword>
<feature type="domain" description="Soluble ligand binding" evidence="17">
    <location>
        <begin position="377"/>
        <end position="421"/>
    </location>
</feature>
<evidence type="ECO:0000256" key="12">
    <source>
        <dbReference type="ARBA" id="ARBA00023139"/>
    </source>
</evidence>
<evidence type="ECO:0000256" key="13">
    <source>
        <dbReference type="ARBA" id="ARBA00023237"/>
    </source>
</evidence>
<keyword evidence="7" id="KW-0732">Signal</keyword>
<comment type="caution">
    <text evidence="19">The sequence shown here is derived from an EMBL/GenBank/DDBJ whole genome shotgun (WGS) entry which is preliminary data.</text>
</comment>
<dbReference type="InterPro" id="IPR054765">
    <property type="entry name" value="SLBB_dom"/>
</dbReference>
<evidence type="ECO:0000256" key="11">
    <source>
        <dbReference type="ARBA" id="ARBA00023136"/>
    </source>
</evidence>
<dbReference type="InterPro" id="IPR003715">
    <property type="entry name" value="Poly_export_N"/>
</dbReference>
<organism evidence="19 20">
    <name type="scientific">Caecibacteroides pullorum</name>
    <dbReference type="NCBI Taxonomy" id="2725562"/>
    <lineage>
        <taxon>Bacteria</taxon>
        <taxon>Pseudomonadati</taxon>
        <taxon>Bacteroidota</taxon>
        <taxon>Bacteroidia</taxon>
        <taxon>Bacteroidales</taxon>
        <taxon>Bacteroidaceae</taxon>
        <taxon>Caecibacteroides</taxon>
    </lineage>
</organism>
<dbReference type="AlphaFoldDB" id="A0AA40ZRB4"/>
<keyword evidence="8" id="KW-0625">Polysaccharide transport</keyword>
<keyword evidence="14" id="KW-0449">Lipoprotein</keyword>
<keyword evidence="11" id="KW-0472">Membrane</keyword>
<accession>A0AA40ZRB4</accession>
<dbReference type="InterPro" id="IPR019554">
    <property type="entry name" value="Soluble_ligand-bd"/>
</dbReference>
<evidence type="ECO:0000256" key="10">
    <source>
        <dbReference type="ARBA" id="ARBA00023114"/>
    </source>
</evidence>
<keyword evidence="12" id="KW-0564">Palmitate</keyword>
<comment type="similarity">
    <text evidence="2">Belongs to the BexD/CtrA/VexA family.</text>
</comment>
<evidence type="ECO:0000259" key="18">
    <source>
        <dbReference type="Pfam" id="PF22461"/>
    </source>
</evidence>
<evidence type="ECO:0000256" key="4">
    <source>
        <dbReference type="ARBA" id="ARBA00022452"/>
    </source>
</evidence>
<dbReference type="Gene3D" id="3.10.560.10">
    <property type="entry name" value="Outer membrane lipoprotein wza domain like"/>
    <property type="match status" value="6"/>
</dbReference>
<keyword evidence="5" id="KW-0762">Sugar transport</keyword>
<dbReference type="GO" id="GO:0015159">
    <property type="term" value="F:polysaccharide transmembrane transporter activity"/>
    <property type="evidence" value="ECO:0007669"/>
    <property type="project" value="InterPro"/>
</dbReference>
<evidence type="ECO:0000256" key="8">
    <source>
        <dbReference type="ARBA" id="ARBA00023047"/>
    </source>
</evidence>
<protein>
    <submittedName>
        <fullName evidence="19">SLBB domain-containing protein</fullName>
    </submittedName>
</protein>
<dbReference type="PANTHER" id="PTHR33619">
    <property type="entry name" value="POLYSACCHARIDE EXPORT PROTEIN GFCE-RELATED"/>
    <property type="match status" value="1"/>
</dbReference>
<dbReference type="EMBL" id="JACJMO010000002">
    <property type="protein sequence ID" value="MBM6856420.1"/>
    <property type="molecule type" value="Genomic_DNA"/>
</dbReference>